<protein>
    <submittedName>
        <fullName evidence="3">Mce-associated membrane protein</fullName>
    </submittedName>
</protein>
<organism evidence="3 4">
    <name type="scientific">Amycolatopsis viridis</name>
    <dbReference type="NCBI Taxonomy" id="185678"/>
    <lineage>
        <taxon>Bacteria</taxon>
        <taxon>Bacillati</taxon>
        <taxon>Actinomycetota</taxon>
        <taxon>Actinomycetes</taxon>
        <taxon>Pseudonocardiales</taxon>
        <taxon>Pseudonocardiaceae</taxon>
        <taxon>Amycolatopsis</taxon>
    </lineage>
</organism>
<dbReference type="Proteomes" id="UP000754495">
    <property type="component" value="Unassembled WGS sequence"/>
</dbReference>
<comment type="caution">
    <text evidence="3">The sequence shown here is derived from an EMBL/GenBank/DDBJ whole genome shotgun (WGS) entry which is preliminary data.</text>
</comment>
<evidence type="ECO:0000313" key="4">
    <source>
        <dbReference type="Proteomes" id="UP000754495"/>
    </source>
</evidence>
<reference evidence="3 4" key="1">
    <citation type="submission" date="2020-03" db="EMBL/GenBank/DDBJ databases">
        <title>Sequencing the genomes of 1000 actinobacteria strains.</title>
        <authorList>
            <person name="Klenk H.-P."/>
        </authorList>
    </citation>
    <scope>NUCLEOTIDE SEQUENCE [LARGE SCALE GENOMIC DNA]</scope>
    <source>
        <strain evidence="3 4">DSM 45668</strain>
    </source>
</reference>
<dbReference type="PANTHER" id="PTHR37042">
    <property type="entry name" value="OUTER MEMBRANE PROTEIN RV1973"/>
    <property type="match status" value="1"/>
</dbReference>
<dbReference type="EMBL" id="JAANOU010000001">
    <property type="protein sequence ID" value="NIH79441.1"/>
    <property type="molecule type" value="Genomic_DNA"/>
</dbReference>
<evidence type="ECO:0000256" key="2">
    <source>
        <dbReference type="ARBA" id="ARBA00023136"/>
    </source>
</evidence>
<accession>A0ABX0SR59</accession>
<keyword evidence="2" id="KW-0472">Membrane</keyword>
<dbReference type="RefSeq" id="WP_167112633.1">
    <property type="nucleotide sequence ID" value="NZ_JAANOU010000001.1"/>
</dbReference>
<evidence type="ECO:0000313" key="3">
    <source>
        <dbReference type="EMBL" id="NIH79441.1"/>
    </source>
</evidence>
<keyword evidence="4" id="KW-1185">Reference proteome</keyword>
<name>A0ABX0SR59_9PSEU</name>
<comment type="subcellular location">
    <subcellularLocation>
        <location evidence="1">Membrane</location>
    </subcellularLocation>
</comment>
<gene>
    <name evidence="3" type="ORF">FHX46_001971</name>
</gene>
<dbReference type="PANTHER" id="PTHR37042:SF4">
    <property type="entry name" value="OUTER MEMBRANE PROTEIN RV1973"/>
    <property type="match status" value="1"/>
</dbReference>
<proteinExistence type="predicted"/>
<sequence length="164" mass="16792">MRRIPRLLGALAVVAVLAVLAAAWSGWGWWRAASDDGAVRGRDRDAVAAAAGDALVALNTIDYRDGNAALDRWIAVTSGQLGTSLSGDRQAQVARATTAKLVTTASLRQIAVTQLAGDTARVIAVLDVSIAANGAAPQPGRSHLTADVARAGGTWRITSVQAAG</sequence>
<evidence type="ECO:0000256" key="1">
    <source>
        <dbReference type="ARBA" id="ARBA00004370"/>
    </source>
</evidence>